<accession>A0ABP1HRC3</accession>
<name>A0ABP1HRC3_9EUKA</name>
<reference evidence="1 2" key="1">
    <citation type="submission" date="2024-07" db="EMBL/GenBank/DDBJ databases">
        <authorList>
            <person name="Akdeniz Z."/>
        </authorList>
    </citation>
    <scope>NUCLEOTIDE SEQUENCE [LARGE SCALE GENOMIC DNA]</scope>
</reference>
<evidence type="ECO:0000313" key="1">
    <source>
        <dbReference type="EMBL" id="CAL5999192.1"/>
    </source>
</evidence>
<proteinExistence type="predicted"/>
<evidence type="ECO:0000313" key="2">
    <source>
        <dbReference type="Proteomes" id="UP001642409"/>
    </source>
</evidence>
<dbReference type="EMBL" id="CAXDID020000039">
    <property type="protein sequence ID" value="CAL5999192.1"/>
    <property type="molecule type" value="Genomic_DNA"/>
</dbReference>
<dbReference type="Proteomes" id="UP001642409">
    <property type="component" value="Unassembled WGS sequence"/>
</dbReference>
<comment type="caution">
    <text evidence="1">The sequence shown here is derived from an EMBL/GenBank/DDBJ whole genome shotgun (WGS) entry which is preliminary data.</text>
</comment>
<organism evidence="1 2">
    <name type="scientific">Hexamita inflata</name>
    <dbReference type="NCBI Taxonomy" id="28002"/>
    <lineage>
        <taxon>Eukaryota</taxon>
        <taxon>Metamonada</taxon>
        <taxon>Diplomonadida</taxon>
        <taxon>Hexamitidae</taxon>
        <taxon>Hexamitinae</taxon>
        <taxon>Hexamita</taxon>
    </lineage>
</organism>
<dbReference type="Gene3D" id="1.20.1270.10">
    <property type="match status" value="1"/>
</dbReference>
<dbReference type="InterPro" id="IPR029048">
    <property type="entry name" value="HSP70_C_sf"/>
</dbReference>
<sequence length="45" mass="5222">MESNKLASKEEYEAKKNEFEALVHPIKAKMQKGIQGGFQESIKYY</sequence>
<protein>
    <submittedName>
        <fullName evidence="1">Cytosolic_heat shock protein 70</fullName>
    </submittedName>
</protein>
<gene>
    <name evidence="1" type="ORF">HINF_LOCUS16098</name>
</gene>
<dbReference type="SUPFAM" id="SSF100934">
    <property type="entry name" value="Heat shock protein 70kD (HSP70), C-terminal subdomain"/>
    <property type="match status" value="1"/>
</dbReference>
<keyword evidence="2" id="KW-1185">Reference proteome</keyword>